<organism evidence="1 2">
    <name type="scientific">Dryococelus australis</name>
    <dbReference type="NCBI Taxonomy" id="614101"/>
    <lineage>
        <taxon>Eukaryota</taxon>
        <taxon>Metazoa</taxon>
        <taxon>Ecdysozoa</taxon>
        <taxon>Arthropoda</taxon>
        <taxon>Hexapoda</taxon>
        <taxon>Insecta</taxon>
        <taxon>Pterygota</taxon>
        <taxon>Neoptera</taxon>
        <taxon>Polyneoptera</taxon>
        <taxon>Phasmatodea</taxon>
        <taxon>Verophasmatodea</taxon>
        <taxon>Anareolatae</taxon>
        <taxon>Phasmatidae</taxon>
        <taxon>Eurycanthinae</taxon>
        <taxon>Dryococelus</taxon>
    </lineage>
</organism>
<sequence length="94" mass="10795">MPRMYQQNSPQPTYTVDNVIQDVKDVKYGVPKTITQERVTGKVTVDTFGNGRHKSLSDKEELDIKACILAHVHFEYPCDRHELLDLGSMFKQIT</sequence>
<dbReference type="EMBL" id="JARBHB010000007">
    <property type="protein sequence ID" value="KAJ8878220.1"/>
    <property type="molecule type" value="Genomic_DNA"/>
</dbReference>
<evidence type="ECO:0000313" key="1">
    <source>
        <dbReference type="EMBL" id="KAJ8878220.1"/>
    </source>
</evidence>
<comment type="caution">
    <text evidence="1">The sequence shown here is derived from an EMBL/GenBank/DDBJ whole genome shotgun (WGS) entry which is preliminary data.</text>
</comment>
<reference evidence="1 2" key="1">
    <citation type="submission" date="2023-02" db="EMBL/GenBank/DDBJ databases">
        <title>LHISI_Scaffold_Assembly.</title>
        <authorList>
            <person name="Stuart O.P."/>
            <person name="Cleave R."/>
            <person name="Magrath M.J.L."/>
            <person name="Mikheyev A.S."/>
        </authorList>
    </citation>
    <scope>NUCLEOTIDE SEQUENCE [LARGE SCALE GENOMIC DNA]</scope>
    <source>
        <strain evidence="1">Daus_M_001</strain>
        <tissue evidence="1">Leg muscle</tissue>
    </source>
</reference>
<evidence type="ECO:0000313" key="2">
    <source>
        <dbReference type="Proteomes" id="UP001159363"/>
    </source>
</evidence>
<keyword evidence="2" id="KW-1185">Reference proteome</keyword>
<proteinExistence type="predicted"/>
<name>A0ABQ9H1N6_9NEOP</name>
<protein>
    <submittedName>
        <fullName evidence="1">Uncharacterized protein</fullName>
    </submittedName>
</protein>
<gene>
    <name evidence="1" type="ORF">PR048_018797</name>
</gene>
<accession>A0ABQ9H1N6</accession>
<dbReference type="Proteomes" id="UP001159363">
    <property type="component" value="Chromosome 6"/>
</dbReference>